<evidence type="ECO:0000259" key="11">
    <source>
        <dbReference type="Pfam" id="PF23760"/>
    </source>
</evidence>
<keyword evidence="8" id="KW-0539">Nucleus</keyword>
<evidence type="ECO:0000256" key="7">
    <source>
        <dbReference type="ARBA" id="ARBA00022786"/>
    </source>
</evidence>
<feature type="compositionally biased region" description="Low complexity" evidence="10">
    <location>
        <begin position="119"/>
        <end position="136"/>
    </location>
</feature>
<dbReference type="Pfam" id="PF23760">
    <property type="entry name" value="Beta-prop_DCAF12"/>
    <property type="match status" value="2"/>
</dbReference>
<protein>
    <recommendedName>
        <fullName evidence="11">DDB1- and CUL4-associated factor 12 beta-propeller domain-containing protein</fullName>
    </recommendedName>
</protein>
<dbReference type="FunFam" id="2.130.10.10:FF:001037">
    <property type="entry name" value="Blast:DDB1-and CUL4-associated factor 12"/>
    <property type="match status" value="1"/>
</dbReference>
<comment type="subcellular location">
    <subcellularLocation>
        <location evidence="2">Cytoplasm</location>
    </subcellularLocation>
    <subcellularLocation>
        <location evidence="1">Nucleus</location>
    </subcellularLocation>
</comment>
<dbReference type="SUPFAM" id="SSF50978">
    <property type="entry name" value="WD40 repeat-like"/>
    <property type="match status" value="1"/>
</dbReference>
<evidence type="ECO:0000256" key="5">
    <source>
        <dbReference type="ARBA" id="ARBA00022574"/>
    </source>
</evidence>
<dbReference type="InterPro" id="IPR051191">
    <property type="entry name" value="DCAF12"/>
</dbReference>
<sequence>LMVYDVRRRSLDSIPTLRPRAPWAGADQQTGIHALQINPSSLPTLDPVCVGEAHKDWILDMCWLDDEFLVTGSRDSKLALWRAPGAAPRHHSHHYVAPLAVKECRSGILTYILAPRPATTRTTTSLHSPSRSVAPRRAPPPLAPLRRSTRRQGVSLRAAPRHHSHHYVAPLAVKECRSAPRPATTRTTTSLHSPSRSVAPRRAPPPLAPLRRSTRRQGVSLRAAPRHHSHHYVAPLAVKECRSAPRPATTRTTTSLHSPSRSVAPRRAPPPLAPLRRSTRRQGVSLRAAPRHHSHHYVAPLAVKECRSAPRPATTRTTTSLHSPSRSVAPRRAPPPLAPLRRSTRRQGVSLRAAPRHHSHHYVAPLAVKECRSGQKVRALTFNQRWREIAALTLNGYIHVFNAETFRQTLSRKLPSCQDLVCLATQESGVYAIGCKSYTLLLDCRTLQSVKKITSRYNGCGIRSASFRGDMLTIGTGLGLLMFYDLRAGKYLESNIHSTKTVTLKASRGYVFPDEEADGFSQVKHVPAIYTHCYDDSGTRIFTAGGPLPAPLIGNYAGLWQ</sequence>
<accession>A0A835GV50</accession>
<evidence type="ECO:0000313" key="13">
    <source>
        <dbReference type="Proteomes" id="UP000648187"/>
    </source>
</evidence>
<dbReference type="Proteomes" id="UP000648187">
    <property type="component" value="Unassembled WGS sequence"/>
</dbReference>
<dbReference type="EMBL" id="JACKWZ010000002">
    <property type="protein sequence ID" value="KAF9424548.1"/>
    <property type="molecule type" value="Genomic_DNA"/>
</dbReference>
<dbReference type="InterPro" id="IPR056151">
    <property type="entry name" value="Beta-prop_DCAF12"/>
</dbReference>
<dbReference type="InterPro" id="IPR036322">
    <property type="entry name" value="WD40_repeat_dom_sf"/>
</dbReference>
<evidence type="ECO:0000256" key="8">
    <source>
        <dbReference type="ARBA" id="ARBA00023242"/>
    </source>
</evidence>
<dbReference type="PANTHER" id="PTHR19860">
    <property type="entry name" value="DDB1- AND CUL4-ASSOCIATED FACTOR 12-RELATED"/>
    <property type="match status" value="1"/>
</dbReference>
<dbReference type="GO" id="GO:0080008">
    <property type="term" value="C:Cul4-RING E3 ubiquitin ligase complex"/>
    <property type="evidence" value="ECO:0007669"/>
    <property type="project" value="TreeGrafter"/>
</dbReference>
<feature type="domain" description="DDB1- and CUL4-associated factor 12 beta-propeller" evidence="11">
    <location>
        <begin position="372"/>
        <end position="560"/>
    </location>
</feature>
<dbReference type="GO" id="GO:0005737">
    <property type="term" value="C:cytoplasm"/>
    <property type="evidence" value="ECO:0007669"/>
    <property type="project" value="UniProtKB-SubCell"/>
</dbReference>
<comment type="similarity">
    <text evidence="9">Belongs to the WD repeat DCAF12 family.</text>
</comment>
<dbReference type="InterPro" id="IPR015943">
    <property type="entry name" value="WD40/YVTN_repeat-like_dom_sf"/>
</dbReference>
<gene>
    <name evidence="12" type="ORF">HW555_000359</name>
</gene>
<dbReference type="Gene3D" id="2.130.10.10">
    <property type="entry name" value="YVTN repeat-like/Quinoprotein amine dehydrogenase"/>
    <property type="match status" value="2"/>
</dbReference>
<evidence type="ECO:0000256" key="2">
    <source>
        <dbReference type="ARBA" id="ARBA00004496"/>
    </source>
</evidence>
<feature type="domain" description="DDB1- and CUL4-associated factor 12 beta-propeller" evidence="11">
    <location>
        <begin position="1"/>
        <end position="83"/>
    </location>
</feature>
<feature type="non-terminal residue" evidence="12">
    <location>
        <position position="561"/>
    </location>
</feature>
<evidence type="ECO:0000256" key="1">
    <source>
        <dbReference type="ARBA" id="ARBA00004123"/>
    </source>
</evidence>
<feature type="compositionally biased region" description="Low complexity" evidence="10">
    <location>
        <begin position="244"/>
        <end position="266"/>
    </location>
</feature>
<evidence type="ECO:0000256" key="6">
    <source>
        <dbReference type="ARBA" id="ARBA00022737"/>
    </source>
</evidence>
<keyword evidence="4" id="KW-0963">Cytoplasm</keyword>
<evidence type="ECO:0000256" key="10">
    <source>
        <dbReference type="SAM" id="MobiDB-lite"/>
    </source>
</evidence>
<evidence type="ECO:0000256" key="9">
    <source>
        <dbReference type="ARBA" id="ARBA00038022"/>
    </source>
</evidence>
<comment type="caution">
    <text evidence="12">The sequence shown here is derived from an EMBL/GenBank/DDBJ whole genome shotgun (WGS) entry which is preliminary data.</text>
</comment>
<dbReference type="AlphaFoldDB" id="A0A835GV50"/>
<feature type="region of interest" description="Disordered" evidence="10">
    <location>
        <begin position="119"/>
        <end position="356"/>
    </location>
</feature>
<evidence type="ECO:0000313" key="12">
    <source>
        <dbReference type="EMBL" id="KAF9424548.1"/>
    </source>
</evidence>
<dbReference type="GO" id="GO:0005634">
    <property type="term" value="C:nucleus"/>
    <property type="evidence" value="ECO:0007669"/>
    <property type="project" value="UniProtKB-SubCell"/>
</dbReference>
<evidence type="ECO:0000256" key="4">
    <source>
        <dbReference type="ARBA" id="ARBA00022490"/>
    </source>
</evidence>
<organism evidence="12 13">
    <name type="scientific">Spodoptera exigua</name>
    <name type="common">Beet armyworm</name>
    <name type="synonym">Noctua fulgens</name>
    <dbReference type="NCBI Taxonomy" id="7107"/>
    <lineage>
        <taxon>Eukaryota</taxon>
        <taxon>Metazoa</taxon>
        <taxon>Ecdysozoa</taxon>
        <taxon>Arthropoda</taxon>
        <taxon>Hexapoda</taxon>
        <taxon>Insecta</taxon>
        <taxon>Pterygota</taxon>
        <taxon>Neoptera</taxon>
        <taxon>Endopterygota</taxon>
        <taxon>Lepidoptera</taxon>
        <taxon>Glossata</taxon>
        <taxon>Ditrysia</taxon>
        <taxon>Noctuoidea</taxon>
        <taxon>Noctuidae</taxon>
        <taxon>Amphipyrinae</taxon>
        <taxon>Spodoptera</taxon>
    </lineage>
</organism>
<keyword evidence="7" id="KW-0833">Ubl conjugation pathway</keyword>
<name>A0A835GV50_SPOEX</name>
<keyword evidence="6" id="KW-0677">Repeat</keyword>
<dbReference type="InterPro" id="IPR001680">
    <property type="entry name" value="WD40_rpt"/>
</dbReference>
<dbReference type="PANTHER" id="PTHR19860:SF16">
    <property type="entry name" value="DDB1- AND CUL4-ASSOCIATED FACTOR 12"/>
    <property type="match status" value="1"/>
</dbReference>
<dbReference type="SMART" id="SM00320">
    <property type="entry name" value="WD40"/>
    <property type="match status" value="2"/>
</dbReference>
<keyword evidence="13" id="KW-1185">Reference proteome</keyword>
<proteinExistence type="inferred from homology"/>
<reference evidence="12" key="1">
    <citation type="submission" date="2020-08" db="EMBL/GenBank/DDBJ databases">
        <title>Spodoptera exigua strain:BAW_Kor-Di-RS1 Genome sequencing and assembly.</title>
        <authorList>
            <person name="Kim J."/>
            <person name="Nam H.Y."/>
            <person name="Kwon M."/>
            <person name="Choi J.H."/>
            <person name="Cho S.R."/>
            <person name="Kim G.-H."/>
        </authorList>
    </citation>
    <scope>NUCLEOTIDE SEQUENCE</scope>
    <source>
        <strain evidence="12">BAW_Kor-Di-RS1</strain>
        <tissue evidence="12">Whole-body</tissue>
    </source>
</reference>
<comment type="pathway">
    <text evidence="3">Protein modification; protein ubiquitination.</text>
</comment>
<evidence type="ECO:0000256" key="3">
    <source>
        <dbReference type="ARBA" id="ARBA00004906"/>
    </source>
</evidence>
<keyword evidence="5" id="KW-0853">WD repeat</keyword>
<feature type="compositionally biased region" description="Low complexity" evidence="10">
    <location>
        <begin position="179"/>
        <end position="201"/>
    </location>
</feature>
<feature type="compositionally biased region" description="Low complexity" evidence="10">
    <location>
        <begin position="309"/>
        <end position="331"/>
    </location>
</feature>